<evidence type="ECO:0000313" key="3">
    <source>
        <dbReference type="Proteomes" id="UP000612361"/>
    </source>
</evidence>
<feature type="domain" description="NrS-1 polymerase-like helicase" evidence="1">
    <location>
        <begin position="232"/>
        <end position="339"/>
    </location>
</feature>
<dbReference type="Proteomes" id="UP000612361">
    <property type="component" value="Unassembled WGS sequence"/>
</dbReference>
<gene>
    <name evidence="2" type="ORF">H8K47_17145</name>
</gene>
<name>A0A923L036_9BURK</name>
<dbReference type="SUPFAM" id="SSF52540">
    <property type="entry name" value="P-loop containing nucleoside triphosphate hydrolases"/>
    <property type="match status" value="1"/>
</dbReference>
<organism evidence="2 3">
    <name type="scientific">Undibacterium rugosum</name>
    <dbReference type="NCBI Taxonomy" id="2762291"/>
    <lineage>
        <taxon>Bacteria</taxon>
        <taxon>Pseudomonadati</taxon>
        <taxon>Pseudomonadota</taxon>
        <taxon>Betaproteobacteria</taxon>
        <taxon>Burkholderiales</taxon>
        <taxon>Oxalobacteraceae</taxon>
        <taxon>Undibacterium</taxon>
    </lineage>
</organism>
<dbReference type="RefSeq" id="WP_186882599.1">
    <property type="nucleotide sequence ID" value="NZ_JACOGG010000030.1"/>
</dbReference>
<keyword evidence="3" id="KW-1185">Reference proteome</keyword>
<dbReference type="EMBL" id="JACOGG010000030">
    <property type="protein sequence ID" value="MBC3937085.1"/>
    <property type="molecule type" value="Genomic_DNA"/>
</dbReference>
<dbReference type="Pfam" id="PF19263">
    <property type="entry name" value="DUF5906"/>
    <property type="match status" value="1"/>
</dbReference>
<dbReference type="AlphaFoldDB" id="A0A923L036"/>
<evidence type="ECO:0000259" key="1">
    <source>
        <dbReference type="Pfam" id="PF19263"/>
    </source>
</evidence>
<protein>
    <recommendedName>
        <fullName evidence="1">NrS-1 polymerase-like helicase domain-containing protein</fullName>
    </recommendedName>
</protein>
<comment type="caution">
    <text evidence="2">The sequence shown here is derived from an EMBL/GenBank/DDBJ whole genome shotgun (WGS) entry which is preliminary data.</text>
</comment>
<proteinExistence type="predicted"/>
<dbReference type="InterPro" id="IPR027417">
    <property type="entry name" value="P-loop_NTPase"/>
</dbReference>
<accession>A0A923L036</accession>
<dbReference type="InterPro" id="IPR045455">
    <property type="entry name" value="NrS-1_pol-like_helicase"/>
</dbReference>
<reference evidence="2" key="1">
    <citation type="submission" date="2020-08" db="EMBL/GenBank/DDBJ databases">
        <title>Novel species isolated from subtropical streams in China.</title>
        <authorList>
            <person name="Lu H."/>
        </authorList>
    </citation>
    <scope>NUCLEOTIDE SEQUENCE</scope>
    <source>
        <strain evidence="2">CY7W</strain>
    </source>
</reference>
<sequence length="545" mass="62612">MVTQRFKPAGAGFEVPPYPWKTKTQKMEKIMNTKDDLNEEVFDPFAGTEVTVGTANIKNKVSQFDAAYSDMASEFALLRDLKEFRDKYAIINRSGKTYICWEDSFMQTLEFQNILDFHHFHAHLYHFIPQDKAKSGKAREDKKVLVTQAFLEDKRSTRYEGIVFDPSETCGKQYWNLWRGFKVQPKQGDISLFMDLLAALCNDDQTCITYLLNYLAHMVQKPAELPEVAIVMRGTQGIGKGSLMKTIGEFTDNYRHLSSTNSLTGEFNGHLLNAFVIFADEAVWGGDKSAEGRLKAMITEGLNMINDKGRPAIQVRNYSRIFVASNEEWAVPVGEEDRRFFVIDGSPRYKGKTKPGEFFHQYNEWVQNGGREAIFHALKNRDISSFSPRDFPNTKARMALMIRSLPLPERFIYEVLNGSALVENKTIVKAPDSTQSRCYRNAFYADCLEWCKSLGFRFMPSADEMGKAMSKVFAFDQDNPNWRSNWKSKTQGYFYQLPSRSECMKRFAQNICNAEPTMVFFDYEDDSTLKSNDDKSNIVNFQKQA</sequence>
<evidence type="ECO:0000313" key="2">
    <source>
        <dbReference type="EMBL" id="MBC3937085.1"/>
    </source>
</evidence>
<dbReference type="Gene3D" id="3.40.50.300">
    <property type="entry name" value="P-loop containing nucleotide triphosphate hydrolases"/>
    <property type="match status" value="1"/>
</dbReference>